<dbReference type="GO" id="GO:0006298">
    <property type="term" value="P:mismatch repair"/>
    <property type="evidence" value="ECO:0007669"/>
    <property type="project" value="TreeGrafter"/>
</dbReference>
<feature type="region of interest" description="Disordered" evidence="6">
    <location>
        <begin position="94"/>
        <end position="191"/>
    </location>
</feature>
<dbReference type="Pfam" id="PF10404">
    <property type="entry name" value="BHD_2"/>
    <property type="match status" value="1"/>
</dbReference>
<reference evidence="10 11" key="1">
    <citation type="journal article" date="2015" name="Genome Biol. Evol.">
        <title>Comparative Genomics of a Bacterivorous Green Alga Reveals Evolutionary Causalities and Consequences of Phago-Mixotrophic Mode of Nutrition.</title>
        <authorList>
            <person name="Burns J.A."/>
            <person name="Paasch A."/>
            <person name="Narechania A."/>
            <person name="Kim E."/>
        </authorList>
    </citation>
    <scope>NUCLEOTIDE SEQUENCE [LARGE SCALE GENOMIC DNA]</scope>
    <source>
        <strain evidence="10 11">PLY_AMNH</strain>
    </source>
</reference>
<dbReference type="GO" id="GO:0005737">
    <property type="term" value="C:cytoplasm"/>
    <property type="evidence" value="ECO:0007669"/>
    <property type="project" value="TreeGrafter"/>
</dbReference>
<dbReference type="InterPro" id="IPR004583">
    <property type="entry name" value="DNA_repair_Rad4"/>
</dbReference>
<dbReference type="Proteomes" id="UP001190700">
    <property type="component" value="Unassembled WGS sequence"/>
</dbReference>
<dbReference type="InterPro" id="IPR018328">
    <property type="entry name" value="Rad4_beta-hairpin_dom3"/>
</dbReference>
<comment type="subcellular location">
    <subcellularLocation>
        <location evidence="1">Nucleus</location>
    </subcellularLocation>
</comment>
<feature type="region of interest" description="Disordered" evidence="6">
    <location>
        <begin position="211"/>
        <end position="245"/>
    </location>
</feature>
<dbReference type="PANTHER" id="PTHR12135:SF0">
    <property type="entry name" value="DNA REPAIR PROTEIN COMPLEMENTING XP-C CELLS"/>
    <property type="match status" value="1"/>
</dbReference>
<gene>
    <name evidence="10" type="ORF">CYMTET_42373</name>
</gene>
<dbReference type="InterPro" id="IPR018325">
    <property type="entry name" value="Rad4/PNGase_transGLS-fold"/>
</dbReference>
<evidence type="ECO:0000259" key="9">
    <source>
        <dbReference type="SMART" id="SM01032"/>
    </source>
</evidence>
<dbReference type="Pfam" id="PF10405">
    <property type="entry name" value="BHD_3"/>
    <property type="match status" value="1"/>
</dbReference>
<evidence type="ECO:0000256" key="7">
    <source>
        <dbReference type="SAM" id="SignalP"/>
    </source>
</evidence>
<dbReference type="Pfam" id="PF10403">
    <property type="entry name" value="BHD_1"/>
    <property type="match status" value="1"/>
</dbReference>
<evidence type="ECO:0000256" key="3">
    <source>
        <dbReference type="ARBA" id="ARBA00022763"/>
    </source>
</evidence>
<dbReference type="Gene3D" id="2.20.20.110">
    <property type="entry name" value="Rad4, beta-hairpin domain BHD1"/>
    <property type="match status" value="1"/>
</dbReference>
<keyword evidence="3" id="KW-0227">DNA damage</keyword>
<feature type="region of interest" description="Disordered" evidence="6">
    <location>
        <begin position="375"/>
        <end position="411"/>
    </location>
</feature>
<comment type="similarity">
    <text evidence="2">Belongs to the XPC family.</text>
</comment>
<accession>A0AAE0F2P5</accession>
<organism evidence="10 11">
    <name type="scientific">Cymbomonas tetramitiformis</name>
    <dbReference type="NCBI Taxonomy" id="36881"/>
    <lineage>
        <taxon>Eukaryota</taxon>
        <taxon>Viridiplantae</taxon>
        <taxon>Chlorophyta</taxon>
        <taxon>Pyramimonadophyceae</taxon>
        <taxon>Pyramimonadales</taxon>
        <taxon>Pyramimonadaceae</taxon>
        <taxon>Cymbomonas</taxon>
    </lineage>
</organism>
<feature type="signal peptide" evidence="7">
    <location>
        <begin position="1"/>
        <end position="26"/>
    </location>
</feature>
<dbReference type="InterPro" id="IPR018326">
    <property type="entry name" value="Rad4_beta-hairpin_dom1"/>
</dbReference>
<dbReference type="SMART" id="SM01030">
    <property type="entry name" value="BHD_1"/>
    <property type="match status" value="1"/>
</dbReference>
<dbReference type="FunFam" id="3.30.70.2460:FF:000001">
    <property type="entry name" value="DNA repair protein Rad4 family"/>
    <property type="match status" value="1"/>
</dbReference>
<evidence type="ECO:0008006" key="12">
    <source>
        <dbReference type="Google" id="ProtNLM"/>
    </source>
</evidence>
<dbReference type="SUPFAM" id="SSF54001">
    <property type="entry name" value="Cysteine proteinases"/>
    <property type="match status" value="1"/>
</dbReference>
<evidence type="ECO:0000256" key="1">
    <source>
        <dbReference type="ARBA" id="ARBA00004123"/>
    </source>
</evidence>
<protein>
    <recommendedName>
        <fullName evidence="12">Rad4 beta-hairpin domain-containing protein</fullName>
    </recommendedName>
</protein>
<keyword evidence="11" id="KW-1185">Reference proteome</keyword>
<feature type="region of interest" description="Disordered" evidence="6">
    <location>
        <begin position="495"/>
        <end position="524"/>
    </location>
</feature>
<evidence type="ECO:0000313" key="10">
    <source>
        <dbReference type="EMBL" id="KAK3248155.1"/>
    </source>
</evidence>
<feature type="region of interest" description="Disordered" evidence="6">
    <location>
        <begin position="665"/>
        <end position="706"/>
    </location>
</feature>
<feature type="non-terminal residue" evidence="10">
    <location>
        <position position="1"/>
    </location>
</feature>
<comment type="caution">
    <text evidence="10">The sequence shown here is derived from an EMBL/GenBank/DDBJ whole genome shotgun (WGS) entry which is preliminary data.</text>
</comment>
<feature type="compositionally biased region" description="Low complexity" evidence="6">
    <location>
        <begin position="233"/>
        <end position="245"/>
    </location>
</feature>
<dbReference type="AlphaFoldDB" id="A0AAE0F2P5"/>
<dbReference type="Gene3D" id="3.10.620.30">
    <property type="match status" value="1"/>
</dbReference>
<keyword evidence="7" id="KW-0732">Signal</keyword>
<feature type="chain" id="PRO_5042099147" description="Rad4 beta-hairpin domain-containing protein" evidence="7">
    <location>
        <begin position="27"/>
        <end position="757"/>
    </location>
</feature>
<feature type="domain" description="Rad4 beta-hairpin" evidence="9">
    <location>
        <begin position="549"/>
        <end position="623"/>
    </location>
</feature>
<feature type="compositionally biased region" description="Low complexity" evidence="6">
    <location>
        <begin position="375"/>
        <end position="393"/>
    </location>
</feature>
<dbReference type="InterPro" id="IPR038765">
    <property type="entry name" value="Papain-like_cys_pep_sf"/>
</dbReference>
<evidence type="ECO:0000256" key="2">
    <source>
        <dbReference type="ARBA" id="ARBA00009525"/>
    </source>
</evidence>
<sequence length="757" mass="80503">ILSLGLLVRLVRPILSLGLLVRLVKALDAAPLKPDNASLAASEGMELDEAGGLWAVDGAHNTFHPLAQPEHLSVAAKKTAPQPDDAVINLASDDDVEAGGKGGPPEASAQCSPRDERPGSQVAAKEPGIPKKESPPKQEQACGGESTERVAGAVAAKKNTAKGRRRGRGAEENKLGESGAAQRRRKGDSQMDAELAMALQATAAASQAQAPATGAAAASQGTSAPKDSDRAGRGSAESAGGASGWSKRITAESVRHWMEVYINDEAGGGGRWVHVDPVRQLLDQAEGVELLVGRRNPMAYVMAFAGGGAKDVTRRYAKWSSAVQLRVSDGWLEDTLRPLLAREATAGAQVVDGAHAATSPLPAEARDSSAAAAALPHAQGAEASAAHRPAEGARAGGAARGEERNAAEDVELETRALTEKLPKTLGALKNHPLYVVEKHLAKNQMLRPRGPVLGFVQGFPAFPRSCVQTLLAASGWKKKGRQICAEELGTPAKTAEEAKARQRRASARATAAAEEEEEAREAPGAAGVAMYGDWQTEPIVRPVAQNGRVPRNQYNNVEVFTESLLPIGTVHLRYPRIGQVAAQLQIDAAPAVTGFEQRAGRSYPVIEGIVVCKEFADTLVAVYFEEERRREHERLQKKRAEAIHRWRQINRTVWARRQLREEYGVDEQAAARPSPGCDSKAGRSLEVTESEEVSGASGLERGGAQRGARGLAALKQPGAASGPHTHQFPLELQEYDEESGLTRKRCLCGYVLEVEEI</sequence>
<dbReference type="SMART" id="SM01032">
    <property type="entry name" value="BHD_3"/>
    <property type="match status" value="1"/>
</dbReference>
<dbReference type="EMBL" id="LGRX02028367">
    <property type="protein sequence ID" value="KAK3248155.1"/>
    <property type="molecule type" value="Genomic_DNA"/>
</dbReference>
<proteinExistence type="inferred from homology"/>
<dbReference type="Gene3D" id="3.30.70.2460">
    <property type="entry name" value="Rad4, beta-hairpin domain BHD3"/>
    <property type="match status" value="1"/>
</dbReference>
<dbReference type="InterPro" id="IPR042488">
    <property type="entry name" value="Rad4_BHD3_sf"/>
</dbReference>
<feature type="domain" description="Rad4 beta-hairpin" evidence="8">
    <location>
        <begin position="417"/>
        <end position="468"/>
    </location>
</feature>
<dbReference type="Pfam" id="PF03835">
    <property type="entry name" value="Rad4"/>
    <property type="match status" value="1"/>
</dbReference>
<evidence type="ECO:0000256" key="5">
    <source>
        <dbReference type="ARBA" id="ARBA00023242"/>
    </source>
</evidence>
<name>A0AAE0F2P5_9CHLO</name>
<keyword evidence="5" id="KW-0539">Nucleus</keyword>
<dbReference type="GO" id="GO:0071942">
    <property type="term" value="C:XPC complex"/>
    <property type="evidence" value="ECO:0007669"/>
    <property type="project" value="TreeGrafter"/>
</dbReference>
<feature type="compositionally biased region" description="Low complexity" evidence="6">
    <location>
        <begin position="211"/>
        <end position="225"/>
    </location>
</feature>
<dbReference type="InterPro" id="IPR018327">
    <property type="entry name" value="BHD_2"/>
</dbReference>
<dbReference type="GO" id="GO:0003697">
    <property type="term" value="F:single-stranded DNA binding"/>
    <property type="evidence" value="ECO:0007669"/>
    <property type="project" value="TreeGrafter"/>
</dbReference>
<evidence type="ECO:0000313" key="11">
    <source>
        <dbReference type="Proteomes" id="UP001190700"/>
    </source>
</evidence>
<dbReference type="GO" id="GO:0000111">
    <property type="term" value="C:nucleotide-excision repair factor 2 complex"/>
    <property type="evidence" value="ECO:0007669"/>
    <property type="project" value="TreeGrafter"/>
</dbReference>
<keyword evidence="4" id="KW-0234">DNA repair</keyword>
<feature type="compositionally biased region" description="Basic and acidic residues" evidence="6">
    <location>
        <begin position="400"/>
        <end position="411"/>
    </location>
</feature>
<dbReference type="GO" id="GO:0003684">
    <property type="term" value="F:damaged DNA binding"/>
    <property type="evidence" value="ECO:0007669"/>
    <property type="project" value="InterPro"/>
</dbReference>
<dbReference type="PANTHER" id="PTHR12135">
    <property type="entry name" value="DNA REPAIR PROTEIN XP-C / RAD4"/>
    <property type="match status" value="1"/>
</dbReference>
<evidence type="ECO:0000256" key="4">
    <source>
        <dbReference type="ARBA" id="ARBA00023204"/>
    </source>
</evidence>
<dbReference type="GO" id="GO:0006289">
    <property type="term" value="P:nucleotide-excision repair"/>
    <property type="evidence" value="ECO:0007669"/>
    <property type="project" value="InterPro"/>
</dbReference>
<evidence type="ECO:0000256" key="6">
    <source>
        <dbReference type="SAM" id="MobiDB-lite"/>
    </source>
</evidence>
<evidence type="ECO:0000259" key="8">
    <source>
        <dbReference type="SMART" id="SM01030"/>
    </source>
</evidence>